<organism evidence="1 2">
    <name type="scientific">Fusarium oxysporum f. sp. narcissi</name>
    <dbReference type="NCBI Taxonomy" id="451672"/>
    <lineage>
        <taxon>Eukaryota</taxon>
        <taxon>Fungi</taxon>
        <taxon>Dikarya</taxon>
        <taxon>Ascomycota</taxon>
        <taxon>Pezizomycotina</taxon>
        <taxon>Sordariomycetes</taxon>
        <taxon>Hypocreomycetidae</taxon>
        <taxon>Hypocreales</taxon>
        <taxon>Nectriaceae</taxon>
        <taxon>Fusarium</taxon>
        <taxon>Fusarium oxysporum species complex</taxon>
    </lineage>
</organism>
<dbReference type="EMBL" id="MQTW01000353">
    <property type="protein sequence ID" value="RYC80578.1"/>
    <property type="molecule type" value="Genomic_DNA"/>
</dbReference>
<evidence type="ECO:0000313" key="2">
    <source>
        <dbReference type="Proteomes" id="UP000290540"/>
    </source>
</evidence>
<gene>
    <name evidence="1" type="ORF">BFJ63_vAg16538</name>
</gene>
<proteinExistence type="predicted"/>
<reference evidence="1 2" key="1">
    <citation type="submission" date="2016-12" db="EMBL/GenBank/DDBJ databases">
        <title>Draft genome sequence of Fusarium oxysporum causing rot on Narcissus.</title>
        <authorList>
            <person name="Armitage A.D."/>
            <person name="Taylor A."/>
            <person name="Clarkson J.P."/>
            <person name="Harrison R.J."/>
            <person name="Jackson A.C."/>
        </authorList>
    </citation>
    <scope>NUCLEOTIDE SEQUENCE [LARGE SCALE GENOMIC DNA]</scope>
    <source>
        <strain evidence="1 2">N139</strain>
    </source>
</reference>
<evidence type="ECO:0000313" key="1">
    <source>
        <dbReference type="EMBL" id="RYC80578.1"/>
    </source>
</evidence>
<name>A0A4Q2V793_FUSOX</name>
<dbReference type="AlphaFoldDB" id="A0A4Q2V793"/>
<dbReference type="Proteomes" id="UP000290540">
    <property type="component" value="Unassembled WGS sequence"/>
</dbReference>
<comment type="caution">
    <text evidence="1">The sequence shown here is derived from an EMBL/GenBank/DDBJ whole genome shotgun (WGS) entry which is preliminary data.</text>
</comment>
<sequence length="67" mass="7793">MILGNPTKALQIEIDEDKLKKYPPGYLAYWQEITMGVRVLMDMPGHRRHIGTVNLEKHDELYGLAKR</sequence>
<protein>
    <submittedName>
        <fullName evidence="1">Uncharacterized protein</fullName>
    </submittedName>
</protein>
<accession>A0A4Q2V793</accession>